<proteinExistence type="predicted"/>
<sequence>MLLPHALTLAQARSYLAALADQASTIDASSAYERVLIELDRIHGDECPSADAVGLTEDRAVLLAIATSALEALEQHGVDPLTVELVLAMLDDAYALDGT</sequence>
<dbReference type="EMBL" id="WLCI01000021">
    <property type="protein sequence ID" value="MTB97275.1"/>
    <property type="molecule type" value="Genomic_DNA"/>
</dbReference>
<evidence type="ECO:0000313" key="1">
    <source>
        <dbReference type="EMBL" id="MTB97275.1"/>
    </source>
</evidence>
<gene>
    <name evidence="1" type="ORF">GGQ22_19605</name>
</gene>
<dbReference type="AlphaFoldDB" id="A0A6I3JGV5"/>
<dbReference type="Proteomes" id="UP000433406">
    <property type="component" value="Unassembled WGS sequence"/>
</dbReference>
<reference evidence="1 2" key="1">
    <citation type="submission" date="2019-10" db="EMBL/GenBank/DDBJ databases">
        <title>Nocardioides novel species isolated from the excrement of Marmot.</title>
        <authorList>
            <person name="Zhang G."/>
        </authorList>
    </citation>
    <scope>NUCLEOTIDE SEQUENCE [LARGE SCALE GENOMIC DNA]</scope>
    <source>
        <strain evidence="2">zg-579</strain>
    </source>
</reference>
<accession>A0A6I3JGV5</accession>
<organism evidence="1 2">
    <name type="scientific">Nocardioides marmotae</name>
    <dbReference type="NCBI Taxonomy" id="2663857"/>
    <lineage>
        <taxon>Bacteria</taxon>
        <taxon>Bacillati</taxon>
        <taxon>Actinomycetota</taxon>
        <taxon>Actinomycetes</taxon>
        <taxon>Propionibacteriales</taxon>
        <taxon>Nocardioidaceae</taxon>
        <taxon>Nocardioides</taxon>
    </lineage>
</organism>
<evidence type="ECO:0000313" key="2">
    <source>
        <dbReference type="Proteomes" id="UP000433406"/>
    </source>
</evidence>
<comment type="caution">
    <text evidence="1">The sequence shown here is derived from an EMBL/GenBank/DDBJ whole genome shotgun (WGS) entry which is preliminary data.</text>
</comment>
<name>A0A6I3JGV5_9ACTN</name>
<keyword evidence="2" id="KW-1185">Reference proteome</keyword>
<protein>
    <submittedName>
        <fullName evidence="1">Uncharacterized protein</fullName>
    </submittedName>
</protein>